<comment type="catalytic activity">
    <reaction evidence="1 6">
        <text>Hydrolysis of terminal non-reducing beta-D-galactose residues in beta-D-galactosides.</text>
        <dbReference type="EC" id="3.2.1.23"/>
    </reaction>
</comment>
<name>A0A6L5G7X7_9ACTN</name>
<dbReference type="InterPro" id="IPR013529">
    <property type="entry name" value="Glyco_hydro_42_N"/>
</dbReference>
<keyword evidence="5 6" id="KW-0326">Glycosidase</keyword>
<dbReference type="PANTHER" id="PTHR36447:SF1">
    <property type="entry name" value="BETA-GALACTOSIDASE GANA"/>
    <property type="match status" value="1"/>
</dbReference>
<dbReference type="Gene3D" id="3.40.50.880">
    <property type="match status" value="1"/>
</dbReference>
<feature type="binding site" evidence="8">
    <location>
        <position position="105"/>
    </location>
    <ligand>
        <name>substrate</name>
    </ligand>
</feature>
<dbReference type="SUPFAM" id="SSF52317">
    <property type="entry name" value="Class I glutamine amidotransferase-like"/>
    <property type="match status" value="1"/>
</dbReference>
<evidence type="ECO:0000313" key="12">
    <source>
        <dbReference type="Proteomes" id="UP000477750"/>
    </source>
</evidence>
<feature type="binding site" evidence="8">
    <location>
        <position position="143"/>
    </location>
    <ligand>
        <name>substrate</name>
    </ligand>
</feature>
<dbReference type="GO" id="GO:0004565">
    <property type="term" value="F:beta-galactosidase activity"/>
    <property type="evidence" value="ECO:0007669"/>
    <property type="project" value="UniProtKB-EC"/>
</dbReference>
<dbReference type="Proteomes" id="UP000477750">
    <property type="component" value="Unassembled WGS sequence"/>
</dbReference>
<protein>
    <recommendedName>
        <fullName evidence="3 6">Beta-galactosidase</fullName>
        <shortName evidence="6">Beta-gal</shortName>
        <ecNumber evidence="3 6">3.2.1.23</ecNumber>
    </recommendedName>
</protein>
<evidence type="ECO:0000256" key="5">
    <source>
        <dbReference type="ARBA" id="ARBA00023295"/>
    </source>
</evidence>
<evidence type="ECO:0000256" key="7">
    <source>
        <dbReference type="PIRSR" id="PIRSR001084-1"/>
    </source>
</evidence>
<keyword evidence="4 6" id="KW-0378">Hydrolase</keyword>
<feature type="domain" description="Beta-galactosidase trimerisation" evidence="10">
    <location>
        <begin position="386"/>
        <end position="597"/>
    </location>
</feature>
<evidence type="ECO:0000256" key="3">
    <source>
        <dbReference type="ARBA" id="ARBA00012756"/>
    </source>
</evidence>
<dbReference type="GO" id="GO:0009341">
    <property type="term" value="C:beta-galactosidase complex"/>
    <property type="evidence" value="ECO:0007669"/>
    <property type="project" value="InterPro"/>
</dbReference>
<comment type="similarity">
    <text evidence="2 6">Belongs to the glycosyl hydrolase 42 family.</text>
</comment>
<sequence>MAIAYGGDYNPEQWPRETWAEDMRLMREAGVNRVSVGIFSWAKFEPEEGRYEFAWFDEVMDLLAANGIEACLATPTASPPPWFAATYPEAVMVDAEGRQLTHGSRQGFDPSSDVYLAKALAITEQVARRYAEHPALALWHVHNEYGCHNARSYTKAASAKFRVWLRDRYGDLDGLNDAWGTAFWSQSYSSWDQVAAPLPTPTIPNPGHVLDWKRYSSWRLKQNYLAEAAVIGRYSDKPMTTNFMTGSHPEIDLWEFSEVVDTVATDHYLIGEDPHVNLAFAADYARSLGAGRPWILMEHSTSAVNWQGRNRAKAPRELLRNSFSHFARGADAIMFFQWRASKQGAEKWHSAMLPHVGTDSKIWREVVELGSRLRDLADVEGSTVSADTAILWDFPNAWAQEHQARPTNEIEAQAVFDAYYAALWRAGITADVAAPEGDLSKYRLVVVPAVYLMSRAAAENLRRFVAGGGTVLVTPYSGIADETDTVYLGGYPGAIRDVLGVRTEEFHPLIDSAVTLASGGTGTIWSEDAAPAGAEVRDTYVIPSPTARTGDDAAPGTPSPAWLVNRFGEGTAHYLTTFPDPATLDRILATAAQDAGVEPVALAPAGVEVVRRSHEDGRSWLFCINHTGEDAEVKTERAVVTVPAGEVVVHAETA</sequence>
<comment type="caution">
    <text evidence="11">The sequence shown here is derived from an EMBL/GenBank/DDBJ whole genome shotgun (WGS) entry which is preliminary data.</text>
</comment>
<evidence type="ECO:0000259" key="9">
    <source>
        <dbReference type="Pfam" id="PF02449"/>
    </source>
</evidence>
<proteinExistence type="inferred from homology"/>
<keyword evidence="12" id="KW-1185">Reference proteome</keyword>
<gene>
    <name evidence="11" type="ORF">GFD30_09255</name>
</gene>
<dbReference type="InterPro" id="IPR003476">
    <property type="entry name" value="Glyco_hydro_42"/>
</dbReference>
<dbReference type="Pfam" id="PF02449">
    <property type="entry name" value="Glyco_hydro_42"/>
    <property type="match status" value="1"/>
</dbReference>
<evidence type="ECO:0000256" key="4">
    <source>
        <dbReference type="ARBA" id="ARBA00022801"/>
    </source>
</evidence>
<feature type="active site" description="Nucleophile" evidence="7">
    <location>
        <position position="298"/>
    </location>
</feature>
<dbReference type="InterPro" id="IPR013738">
    <property type="entry name" value="Beta_galactosidase_Trimer"/>
</dbReference>
<evidence type="ECO:0000256" key="2">
    <source>
        <dbReference type="ARBA" id="ARBA00005940"/>
    </source>
</evidence>
<dbReference type="Gene3D" id="3.20.20.80">
    <property type="entry name" value="Glycosidases"/>
    <property type="match status" value="1"/>
</dbReference>
<accession>A0A6L5G7X7</accession>
<dbReference type="RefSeq" id="WP_153024901.1">
    <property type="nucleotide sequence ID" value="NZ_WIAO01000008.1"/>
</dbReference>
<feature type="active site" description="Proton donor" evidence="7">
    <location>
        <position position="144"/>
    </location>
</feature>
<dbReference type="EC" id="3.2.1.23" evidence="3 6"/>
<dbReference type="Pfam" id="PF08532">
    <property type="entry name" value="Glyco_hydro_42M"/>
    <property type="match status" value="1"/>
</dbReference>
<evidence type="ECO:0000313" key="11">
    <source>
        <dbReference type="EMBL" id="MQM25754.1"/>
    </source>
</evidence>
<reference evidence="11 12" key="1">
    <citation type="submission" date="2019-10" db="EMBL/GenBank/DDBJ databases">
        <title>Glycomyces albidus sp. nov., a novel actinomycete isolated from rhizosphere soil of wheat (Triticum aestivum L.).</title>
        <authorList>
            <person name="Qian L."/>
        </authorList>
    </citation>
    <scope>NUCLEOTIDE SEQUENCE [LARGE SCALE GENOMIC DNA]</scope>
    <source>
        <strain evidence="11 12">NEAU-7082</strain>
    </source>
</reference>
<evidence type="ECO:0000256" key="1">
    <source>
        <dbReference type="ARBA" id="ARBA00001412"/>
    </source>
</evidence>
<evidence type="ECO:0000256" key="8">
    <source>
        <dbReference type="PIRSR" id="PIRSR001084-2"/>
    </source>
</evidence>
<dbReference type="PANTHER" id="PTHR36447">
    <property type="entry name" value="BETA-GALACTOSIDASE GANA"/>
    <property type="match status" value="1"/>
</dbReference>
<feature type="binding site" evidence="8">
    <location>
        <position position="306"/>
    </location>
    <ligand>
        <name>substrate</name>
    </ligand>
</feature>
<evidence type="ECO:0000256" key="6">
    <source>
        <dbReference type="PIRNR" id="PIRNR001084"/>
    </source>
</evidence>
<dbReference type="InterPro" id="IPR013780">
    <property type="entry name" value="Glyco_hydro_b"/>
</dbReference>
<dbReference type="EMBL" id="WIAO01000008">
    <property type="protein sequence ID" value="MQM25754.1"/>
    <property type="molecule type" value="Genomic_DNA"/>
</dbReference>
<organism evidence="11 12">
    <name type="scientific">Glycomyces albidus</name>
    <dbReference type="NCBI Taxonomy" id="2656774"/>
    <lineage>
        <taxon>Bacteria</taxon>
        <taxon>Bacillati</taxon>
        <taxon>Actinomycetota</taxon>
        <taxon>Actinomycetes</taxon>
        <taxon>Glycomycetales</taxon>
        <taxon>Glycomycetaceae</taxon>
        <taxon>Glycomyces</taxon>
    </lineage>
</organism>
<dbReference type="Gene3D" id="2.60.40.1180">
    <property type="entry name" value="Golgi alpha-mannosidase II"/>
    <property type="match status" value="1"/>
</dbReference>
<dbReference type="AlphaFoldDB" id="A0A6L5G7X7"/>
<dbReference type="InterPro" id="IPR017853">
    <property type="entry name" value="GH"/>
</dbReference>
<dbReference type="InterPro" id="IPR029062">
    <property type="entry name" value="Class_I_gatase-like"/>
</dbReference>
<dbReference type="GO" id="GO:0005975">
    <property type="term" value="P:carbohydrate metabolic process"/>
    <property type="evidence" value="ECO:0007669"/>
    <property type="project" value="InterPro"/>
</dbReference>
<evidence type="ECO:0000259" key="10">
    <source>
        <dbReference type="Pfam" id="PF08532"/>
    </source>
</evidence>
<dbReference type="CDD" id="cd03143">
    <property type="entry name" value="A4_beta-galactosidase_middle_domain"/>
    <property type="match status" value="1"/>
</dbReference>
<dbReference type="SUPFAM" id="SSF51445">
    <property type="entry name" value="(Trans)glycosidases"/>
    <property type="match status" value="1"/>
</dbReference>
<dbReference type="PIRSF" id="PIRSF001084">
    <property type="entry name" value="B-galactosidase"/>
    <property type="match status" value="1"/>
</dbReference>
<feature type="domain" description="Glycoside hydrolase family 42 N-terminal" evidence="9">
    <location>
        <begin position="8"/>
        <end position="375"/>
    </location>
</feature>